<evidence type="ECO:0000313" key="1">
    <source>
        <dbReference type="EMBL" id="SZX74578.1"/>
    </source>
</evidence>
<accession>A0A383WAC5</accession>
<dbReference type="EMBL" id="FNXT01001217">
    <property type="protein sequence ID" value="SZX74578.1"/>
    <property type="molecule type" value="Genomic_DNA"/>
</dbReference>
<name>A0A383WAC5_TETOB</name>
<organism evidence="1 2">
    <name type="scientific">Tetradesmus obliquus</name>
    <name type="common">Green alga</name>
    <name type="synonym">Acutodesmus obliquus</name>
    <dbReference type="NCBI Taxonomy" id="3088"/>
    <lineage>
        <taxon>Eukaryota</taxon>
        <taxon>Viridiplantae</taxon>
        <taxon>Chlorophyta</taxon>
        <taxon>core chlorophytes</taxon>
        <taxon>Chlorophyceae</taxon>
        <taxon>CS clade</taxon>
        <taxon>Sphaeropleales</taxon>
        <taxon>Scenedesmaceae</taxon>
        <taxon>Tetradesmus</taxon>
    </lineage>
</organism>
<dbReference type="AlphaFoldDB" id="A0A383WAC5"/>
<proteinExistence type="predicted"/>
<evidence type="ECO:0000313" key="2">
    <source>
        <dbReference type="Proteomes" id="UP000256970"/>
    </source>
</evidence>
<keyword evidence="2" id="KW-1185">Reference proteome</keyword>
<gene>
    <name evidence="1" type="ORF">BQ4739_LOCUS14905</name>
</gene>
<sequence>MVAGAEDDIVQAVTHGCNSAGLRQLAMNCSSSVAAEAALQCLPATATGAALLDPGVAGKLLLTAAARQHATAVQHMLMMH</sequence>
<dbReference type="Proteomes" id="UP000256970">
    <property type="component" value="Unassembled WGS sequence"/>
</dbReference>
<protein>
    <submittedName>
        <fullName evidence="1">Uncharacterized protein</fullName>
    </submittedName>
</protein>
<reference evidence="1 2" key="1">
    <citation type="submission" date="2016-10" db="EMBL/GenBank/DDBJ databases">
        <authorList>
            <person name="Cai Z."/>
        </authorList>
    </citation>
    <scope>NUCLEOTIDE SEQUENCE [LARGE SCALE GENOMIC DNA]</scope>
</reference>